<keyword evidence="4" id="KW-0238">DNA-binding</keyword>
<feature type="domain" description="RNA polymerase sigma-70 region 2" evidence="6">
    <location>
        <begin position="38"/>
        <end position="101"/>
    </location>
</feature>
<keyword evidence="3" id="KW-0731">Sigma factor</keyword>
<dbReference type="InterPro" id="IPR013324">
    <property type="entry name" value="RNA_pol_sigma_r3/r4-like"/>
</dbReference>
<name>A0ABW9JJY9_9SPHI</name>
<dbReference type="InterPro" id="IPR007630">
    <property type="entry name" value="RNA_pol_sigma70_r4"/>
</dbReference>
<feature type="domain" description="RNA polymerase sigma-70 region 4" evidence="7">
    <location>
        <begin position="136"/>
        <end position="184"/>
    </location>
</feature>
<dbReference type="PANTHER" id="PTHR43133">
    <property type="entry name" value="RNA POLYMERASE ECF-TYPE SIGMA FACTO"/>
    <property type="match status" value="1"/>
</dbReference>
<dbReference type="InterPro" id="IPR013325">
    <property type="entry name" value="RNA_pol_sigma_r2"/>
</dbReference>
<protein>
    <submittedName>
        <fullName evidence="8">RNA polymerase sigma factor</fullName>
    </submittedName>
</protein>
<dbReference type="InterPro" id="IPR039425">
    <property type="entry name" value="RNA_pol_sigma-70-like"/>
</dbReference>
<dbReference type="SUPFAM" id="SSF88946">
    <property type="entry name" value="Sigma2 domain of RNA polymerase sigma factors"/>
    <property type="match status" value="1"/>
</dbReference>
<dbReference type="InterPro" id="IPR014284">
    <property type="entry name" value="RNA_pol_sigma-70_dom"/>
</dbReference>
<organism evidence="8 9">
    <name type="scientific">Pedobacter helvus</name>
    <dbReference type="NCBI Taxonomy" id="2563444"/>
    <lineage>
        <taxon>Bacteria</taxon>
        <taxon>Pseudomonadati</taxon>
        <taxon>Bacteroidota</taxon>
        <taxon>Sphingobacteriia</taxon>
        <taxon>Sphingobacteriales</taxon>
        <taxon>Sphingobacteriaceae</taxon>
        <taxon>Pedobacter</taxon>
    </lineage>
</organism>
<comment type="caution">
    <text evidence="8">The sequence shown here is derived from an EMBL/GenBank/DDBJ whole genome shotgun (WGS) entry which is preliminary data.</text>
</comment>
<evidence type="ECO:0000256" key="5">
    <source>
        <dbReference type="ARBA" id="ARBA00023163"/>
    </source>
</evidence>
<dbReference type="Pfam" id="PF04545">
    <property type="entry name" value="Sigma70_r4"/>
    <property type="match status" value="1"/>
</dbReference>
<dbReference type="PANTHER" id="PTHR43133:SF46">
    <property type="entry name" value="RNA POLYMERASE SIGMA-70 FACTOR ECF SUBFAMILY"/>
    <property type="match status" value="1"/>
</dbReference>
<evidence type="ECO:0000256" key="4">
    <source>
        <dbReference type="ARBA" id="ARBA00023125"/>
    </source>
</evidence>
<evidence type="ECO:0000313" key="9">
    <source>
        <dbReference type="Proteomes" id="UP001517367"/>
    </source>
</evidence>
<proteinExistence type="inferred from homology"/>
<dbReference type="EMBL" id="SRMP02000026">
    <property type="protein sequence ID" value="MFN0292565.1"/>
    <property type="molecule type" value="Genomic_DNA"/>
</dbReference>
<keyword evidence="5" id="KW-0804">Transcription</keyword>
<accession>A0ABW9JJY9</accession>
<keyword evidence="2" id="KW-0805">Transcription regulation</keyword>
<dbReference type="InterPro" id="IPR007627">
    <property type="entry name" value="RNA_pol_sigma70_r2"/>
</dbReference>
<dbReference type="Pfam" id="PF04542">
    <property type="entry name" value="Sigma70_r2"/>
    <property type="match status" value="1"/>
</dbReference>
<dbReference type="Gene3D" id="1.10.10.10">
    <property type="entry name" value="Winged helix-like DNA-binding domain superfamily/Winged helix DNA-binding domain"/>
    <property type="match status" value="1"/>
</dbReference>
<evidence type="ECO:0000256" key="2">
    <source>
        <dbReference type="ARBA" id="ARBA00023015"/>
    </source>
</evidence>
<dbReference type="NCBIfam" id="TIGR02937">
    <property type="entry name" value="sigma70-ECF"/>
    <property type="match status" value="1"/>
</dbReference>
<evidence type="ECO:0000313" key="8">
    <source>
        <dbReference type="EMBL" id="MFN0292565.1"/>
    </source>
</evidence>
<evidence type="ECO:0000259" key="6">
    <source>
        <dbReference type="Pfam" id="PF04542"/>
    </source>
</evidence>
<comment type="similarity">
    <text evidence="1">Belongs to the sigma-70 factor family. ECF subfamily.</text>
</comment>
<evidence type="ECO:0000256" key="3">
    <source>
        <dbReference type="ARBA" id="ARBA00023082"/>
    </source>
</evidence>
<dbReference type="RefSeq" id="WP_138731142.1">
    <property type="nucleotide sequence ID" value="NZ_SRMP02000026.1"/>
</dbReference>
<sequence length="204" mass="23619">MQLILILMAVYDLTAEKLLLKEISDGNSVAFNKMFCLYRGKILAFVDSFVHSKADAEEIVQETFLVIWQNREKLLTIEHPRNYIYTIARNKTYDYLAKVSRTEKTISNAWVNTSVSLNNIDDQINLKESVLLINKVLQSLSQQKQEIFNMSRNQHMSHEEIAQAVGLSKSRVKNVIVEVLKHLKYHISKHHIVVSLLVLLKSFF</sequence>
<dbReference type="Proteomes" id="UP001517367">
    <property type="component" value="Unassembled WGS sequence"/>
</dbReference>
<keyword evidence="9" id="KW-1185">Reference proteome</keyword>
<dbReference type="SUPFAM" id="SSF88659">
    <property type="entry name" value="Sigma3 and sigma4 domains of RNA polymerase sigma factors"/>
    <property type="match status" value="1"/>
</dbReference>
<dbReference type="InterPro" id="IPR036388">
    <property type="entry name" value="WH-like_DNA-bd_sf"/>
</dbReference>
<evidence type="ECO:0000256" key="1">
    <source>
        <dbReference type="ARBA" id="ARBA00010641"/>
    </source>
</evidence>
<evidence type="ECO:0000259" key="7">
    <source>
        <dbReference type="Pfam" id="PF04545"/>
    </source>
</evidence>
<dbReference type="Gene3D" id="1.10.1740.10">
    <property type="match status" value="1"/>
</dbReference>
<reference evidence="8 9" key="1">
    <citation type="submission" date="2024-12" db="EMBL/GenBank/DDBJ databases">
        <authorList>
            <person name="Hu S."/>
        </authorList>
    </citation>
    <scope>NUCLEOTIDE SEQUENCE [LARGE SCALE GENOMIC DNA]</scope>
    <source>
        <strain evidence="8 9">P-25</strain>
    </source>
</reference>
<gene>
    <name evidence="8" type="ORF">E5L68_014260</name>
</gene>